<proteinExistence type="predicted"/>
<reference evidence="1 2" key="1">
    <citation type="submission" date="2017-07" db="EMBL/GenBank/DDBJ databases">
        <title>Elstera cyanobacteriorum sp. nov., a novel bacterium isolated from cyanobacterial aggregates in a eutrophic lake.</title>
        <authorList>
            <person name="Cai H."/>
        </authorList>
    </citation>
    <scope>NUCLEOTIDE SEQUENCE [LARGE SCALE GENOMIC DNA]</scope>
    <source>
        <strain evidence="1 2">TH019</strain>
    </source>
</reference>
<name>A0A255XQY8_9PROT</name>
<dbReference type="AlphaFoldDB" id="A0A255XQY8"/>
<accession>A0A255XQY8</accession>
<sequence>MTAADVPTGASKFATSLKIEVIETFEDVTAKTPAADLEAYQNIAITALNGKLSQEKLEVVAENADAPLKARIDVTVRKWNPLTGGSTVLKATVSNSAGKTLYSAEAAEVLHLIANGFDTKIALKTASERLASGLIDGLKPLRTPAS</sequence>
<evidence type="ECO:0000313" key="2">
    <source>
        <dbReference type="Proteomes" id="UP000216361"/>
    </source>
</evidence>
<comment type="caution">
    <text evidence="1">The sequence shown here is derived from an EMBL/GenBank/DDBJ whole genome shotgun (WGS) entry which is preliminary data.</text>
</comment>
<protein>
    <recommendedName>
        <fullName evidence="3">DUF4410 domain-containing protein</fullName>
    </recommendedName>
</protein>
<evidence type="ECO:0008006" key="3">
    <source>
        <dbReference type="Google" id="ProtNLM"/>
    </source>
</evidence>
<keyword evidence="2" id="KW-1185">Reference proteome</keyword>
<dbReference type="Proteomes" id="UP000216361">
    <property type="component" value="Unassembled WGS sequence"/>
</dbReference>
<gene>
    <name evidence="1" type="ORF">CHR90_07650</name>
</gene>
<dbReference type="EMBL" id="NOXS01000031">
    <property type="protein sequence ID" value="OYQ19301.1"/>
    <property type="molecule type" value="Genomic_DNA"/>
</dbReference>
<organism evidence="1 2">
    <name type="scientific">Elstera cyanobacteriorum</name>
    <dbReference type="NCBI Taxonomy" id="2022747"/>
    <lineage>
        <taxon>Bacteria</taxon>
        <taxon>Pseudomonadati</taxon>
        <taxon>Pseudomonadota</taxon>
        <taxon>Alphaproteobacteria</taxon>
        <taxon>Rhodospirillales</taxon>
        <taxon>Rhodospirillaceae</taxon>
        <taxon>Elstera</taxon>
    </lineage>
</organism>
<evidence type="ECO:0000313" key="1">
    <source>
        <dbReference type="EMBL" id="OYQ19301.1"/>
    </source>
</evidence>